<comment type="caution">
    <text evidence="3">The sequence shown here is derived from an EMBL/GenBank/DDBJ whole genome shotgun (WGS) entry which is preliminary data.</text>
</comment>
<protein>
    <submittedName>
        <fullName evidence="3">Uncharacterized protein</fullName>
    </submittedName>
</protein>
<proteinExistence type="predicted"/>
<feature type="region of interest" description="Disordered" evidence="1">
    <location>
        <begin position="1"/>
        <end position="36"/>
    </location>
</feature>
<sequence>MFRRFKSTKPPAFHKQGGSTVRVQSPGVKPKAPKPKESPFVQELVLTGRPNWEKAPPQLKQRYKGIFLVLLSVPIIFITSFEMYQRLEGQSTKKIQQGEKLPNGVNRDFDEAEKYKVEKESVMYKLFGRDFFLDGFTSKTMKVDKDAKEK</sequence>
<dbReference type="Proteomes" id="UP000669133">
    <property type="component" value="Unassembled WGS sequence"/>
</dbReference>
<accession>A0A8H8DE63</accession>
<keyword evidence="4" id="KW-1185">Reference proteome</keyword>
<keyword evidence="2" id="KW-0812">Transmembrane</keyword>
<dbReference type="AlphaFoldDB" id="A0A8H8DE63"/>
<dbReference type="OrthoDB" id="3784821at2759"/>
<name>A0A8H8DE63_9ASCO</name>
<evidence type="ECO:0000313" key="3">
    <source>
        <dbReference type="EMBL" id="KAG5420756.1"/>
    </source>
</evidence>
<keyword evidence="2" id="KW-0472">Membrane</keyword>
<organism evidence="3 4">
    <name type="scientific">Candida metapsilosis</name>
    <dbReference type="NCBI Taxonomy" id="273372"/>
    <lineage>
        <taxon>Eukaryota</taxon>
        <taxon>Fungi</taxon>
        <taxon>Dikarya</taxon>
        <taxon>Ascomycota</taxon>
        <taxon>Saccharomycotina</taxon>
        <taxon>Pichiomycetes</taxon>
        <taxon>Debaryomycetaceae</taxon>
        <taxon>Candida/Lodderomyces clade</taxon>
        <taxon>Candida</taxon>
    </lineage>
</organism>
<dbReference type="RefSeq" id="XP_067549872.1">
    <property type="nucleotide sequence ID" value="XM_067691514.1"/>
</dbReference>
<keyword evidence="2" id="KW-1133">Transmembrane helix</keyword>
<dbReference type="GeneID" id="93651266"/>
<gene>
    <name evidence="3" type="ORF">I9W82_002637</name>
</gene>
<dbReference type="EMBL" id="JAEOAQ010000002">
    <property type="protein sequence ID" value="KAG5420756.1"/>
    <property type="molecule type" value="Genomic_DNA"/>
</dbReference>
<reference evidence="3 4" key="1">
    <citation type="submission" date="2020-12" db="EMBL/GenBank/DDBJ databases">
        <title>Effect of drift, selection, and recombination on the evolution of hybrid genomes in Candida yeast pathogens.</title>
        <authorList>
            <person name="Mixao V."/>
            <person name="Ksiezopolska E."/>
            <person name="Saus E."/>
            <person name="Boekhout T."/>
            <person name="Gacser A."/>
            <person name="Gabaldon T."/>
        </authorList>
    </citation>
    <scope>NUCLEOTIDE SEQUENCE [LARGE SCALE GENOMIC DNA]</scope>
    <source>
        <strain evidence="3 4">BP57</strain>
    </source>
</reference>
<evidence type="ECO:0000313" key="4">
    <source>
        <dbReference type="Proteomes" id="UP000669133"/>
    </source>
</evidence>
<feature type="transmembrane region" description="Helical" evidence="2">
    <location>
        <begin position="66"/>
        <end position="84"/>
    </location>
</feature>
<evidence type="ECO:0000256" key="2">
    <source>
        <dbReference type="SAM" id="Phobius"/>
    </source>
</evidence>
<evidence type="ECO:0000256" key="1">
    <source>
        <dbReference type="SAM" id="MobiDB-lite"/>
    </source>
</evidence>